<dbReference type="GO" id="GO:0016020">
    <property type="term" value="C:membrane"/>
    <property type="evidence" value="ECO:0007669"/>
    <property type="project" value="TreeGrafter"/>
</dbReference>
<evidence type="ECO:0000256" key="3">
    <source>
        <dbReference type="ARBA" id="ARBA00023004"/>
    </source>
</evidence>
<dbReference type="SMART" id="SM01117">
    <property type="entry name" value="Cyt-b5"/>
    <property type="match status" value="1"/>
</dbReference>
<keyword evidence="7" id="KW-1185">Reference proteome</keyword>
<evidence type="ECO:0000259" key="5">
    <source>
        <dbReference type="PROSITE" id="PS50255"/>
    </source>
</evidence>
<dbReference type="Pfam" id="PF00173">
    <property type="entry name" value="Cyt-b5"/>
    <property type="match status" value="1"/>
</dbReference>
<proteinExistence type="inferred from homology"/>
<keyword evidence="3" id="KW-0408">Iron</keyword>
<comment type="similarity">
    <text evidence="4">Belongs to the cytochrome b5 family.</text>
</comment>
<keyword evidence="1" id="KW-0349">Heme</keyword>
<dbReference type="PROSITE" id="PS50255">
    <property type="entry name" value="CYTOCHROME_B5_2"/>
    <property type="match status" value="1"/>
</dbReference>
<evidence type="ECO:0000313" key="7">
    <source>
        <dbReference type="Proteomes" id="UP001190700"/>
    </source>
</evidence>
<dbReference type="InterPro" id="IPR050668">
    <property type="entry name" value="Cytochrome_b5"/>
</dbReference>
<evidence type="ECO:0000256" key="1">
    <source>
        <dbReference type="ARBA" id="ARBA00022617"/>
    </source>
</evidence>
<dbReference type="PANTHER" id="PTHR19359:SF95">
    <property type="entry name" value="CYTOCHROME B5 TYPE B"/>
    <property type="match status" value="1"/>
</dbReference>
<dbReference type="Proteomes" id="UP001190700">
    <property type="component" value="Unassembled WGS sequence"/>
</dbReference>
<organism evidence="6 7">
    <name type="scientific">Cymbomonas tetramitiformis</name>
    <dbReference type="NCBI Taxonomy" id="36881"/>
    <lineage>
        <taxon>Eukaryota</taxon>
        <taxon>Viridiplantae</taxon>
        <taxon>Chlorophyta</taxon>
        <taxon>Pyramimonadophyceae</taxon>
        <taxon>Pyramimonadales</taxon>
        <taxon>Pyramimonadaceae</taxon>
        <taxon>Cymbomonas</taxon>
    </lineage>
</organism>
<evidence type="ECO:0000256" key="4">
    <source>
        <dbReference type="ARBA" id="ARBA00038168"/>
    </source>
</evidence>
<gene>
    <name evidence="6" type="ORF">CYMTET_51265</name>
</gene>
<dbReference type="SUPFAM" id="SSF55856">
    <property type="entry name" value="Cytochrome b5-like heme/steroid binding domain"/>
    <property type="match status" value="1"/>
</dbReference>
<accession>A0AAE0ESK4</accession>
<keyword evidence="2" id="KW-0479">Metal-binding</keyword>
<protein>
    <recommendedName>
        <fullName evidence="5">Cytochrome b5 heme-binding domain-containing protein</fullName>
    </recommendedName>
</protein>
<sequence>MVVGKLARGAISLTGNIVGKKSTAQVAVDGDGIHTDGIILRVLAKEKLEVALSTGMAGISPDDAAVALRSTSGLFVLKSGSDCVITVGASPQIPPGCIALDEAQRYNLHVAEGGEHGFVPFVPPEEFALVDLIGEVRLWRQDAAERAQAEDLQIDAKALCRQLANQTFGRVLAVGETVPVSLDGVNVLVRITATNHLTEEEQADVVVYHCYRGLITADTAVYLLPAAGFDQGLQLVNAVTKAERKLNHHLINVTTNDDEEFTVKKSLLRSCISLTKAVQHKAEEMAEVAVDVDCCTFDRVLLYLQADVLGRGAEWNFDINLADLLLEAARRLGCRSLEELCLQKMGDFHSRIREYRFDEIKRANAHGQCWIIVDGMVLDVTRWLPEHPGGNTIIPAQALDLEAACFFELYHSSRESFMYLKHFYIGEVCEEDRADVPCAEKPSEEFLQQLREYTTFRIDTSTPKIQTFKSF</sequence>
<comment type="caution">
    <text evidence="6">The sequence shown here is derived from an EMBL/GenBank/DDBJ whole genome shotgun (WGS) entry which is preliminary data.</text>
</comment>
<dbReference type="InterPro" id="IPR036400">
    <property type="entry name" value="Cyt_B5-like_heme/steroid_sf"/>
</dbReference>
<feature type="domain" description="Cytochrome b5 heme-binding" evidence="5">
    <location>
        <begin position="352"/>
        <end position="429"/>
    </location>
</feature>
<dbReference type="GO" id="GO:0020037">
    <property type="term" value="F:heme binding"/>
    <property type="evidence" value="ECO:0007669"/>
    <property type="project" value="TreeGrafter"/>
</dbReference>
<dbReference type="Gene3D" id="3.10.120.10">
    <property type="entry name" value="Cytochrome b5-like heme/steroid binding domain"/>
    <property type="match status" value="1"/>
</dbReference>
<evidence type="ECO:0000256" key="2">
    <source>
        <dbReference type="ARBA" id="ARBA00022723"/>
    </source>
</evidence>
<name>A0AAE0ESK4_9CHLO</name>
<evidence type="ECO:0000313" key="6">
    <source>
        <dbReference type="EMBL" id="KAK3238749.1"/>
    </source>
</evidence>
<dbReference type="GO" id="GO:0046872">
    <property type="term" value="F:metal ion binding"/>
    <property type="evidence" value="ECO:0007669"/>
    <property type="project" value="UniProtKB-KW"/>
</dbReference>
<dbReference type="EMBL" id="LGRX02034118">
    <property type="protein sequence ID" value="KAK3238749.1"/>
    <property type="molecule type" value="Genomic_DNA"/>
</dbReference>
<dbReference type="AlphaFoldDB" id="A0AAE0ESK4"/>
<dbReference type="PANTHER" id="PTHR19359">
    <property type="entry name" value="CYTOCHROME B5"/>
    <property type="match status" value="1"/>
</dbReference>
<reference evidence="6 7" key="1">
    <citation type="journal article" date="2015" name="Genome Biol. Evol.">
        <title>Comparative Genomics of a Bacterivorous Green Alga Reveals Evolutionary Causalities and Consequences of Phago-Mixotrophic Mode of Nutrition.</title>
        <authorList>
            <person name="Burns J.A."/>
            <person name="Paasch A."/>
            <person name="Narechania A."/>
            <person name="Kim E."/>
        </authorList>
    </citation>
    <scope>NUCLEOTIDE SEQUENCE [LARGE SCALE GENOMIC DNA]</scope>
    <source>
        <strain evidence="6 7">PLY_AMNH</strain>
    </source>
</reference>
<dbReference type="InterPro" id="IPR001199">
    <property type="entry name" value="Cyt_B5-like_heme/steroid-bd"/>
</dbReference>